<evidence type="ECO:0000256" key="4">
    <source>
        <dbReference type="SAM" id="SignalP"/>
    </source>
</evidence>
<comment type="similarity">
    <text evidence="2">Belongs to the bacterial solute-binding protein 5 family.</text>
</comment>
<protein>
    <recommendedName>
        <fullName evidence="5">Solute-binding protein family 5 domain-containing protein</fullName>
    </recommendedName>
</protein>
<dbReference type="Gene3D" id="3.40.190.10">
    <property type="entry name" value="Periplasmic binding protein-like II"/>
    <property type="match status" value="1"/>
</dbReference>
<reference evidence="6 7" key="1">
    <citation type="submission" date="2016-11" db="EMBL/GenBank/DDBJ databases">
        <title>Actinomyces gypaetusis sp. nov. isolated from the vulture Gypaetus barbatus in Qinghai Tibet Plateau China.</title>
        <authorList>
            <person name="Meng X."/>
        </authorList>
    </citation>
    <scope>NUCLEOTIDE SEQUENCE [LARGE SCALE GENOMIC DNA]</scope>
    <source>
        <strain evidence="6 7">VUL4_2</strain>
    </source>
</reference>
<evidence type="ECO:0000256" key="2">
    <source>
        <dbReference type="ARBA" id="ARBA00005695"/>
    </source>
</evidence>
<dbReference type="PANTHER" id="PTHR30290">
    <property type="entry name" value="PERIPLASMIC BINDING COMPONENT OF ABC TRANSPORTER"/>
    <property type="match status" value="1"/>
</dbReference>
<feature type="chain" id="PRO_5038530289" description="Solute-binding protein family 5 domain-containing protein" evidence="4">
    <location>
        <begin position="28"/>
        <end position="533"/>
    </location>
</feature>
<dbReference type="InterPro" id="IPR030678">
    <property type="entry name" value="Peptide/Ni-bd"/>
</dbReference>
<dbReference type="InterPro" id="IPR023765">
    <property type="entry name" value="SBP_5_CS"/>
</dbReference>
<evidence type="ECO:0000313" key="7">
    <source>
        <dbReference type="Proteomes" id="UP000186785"/>
    </source>
</evidence>
<dbReference type="Gene3D" id="3.10.105.10">
    <property type="entry name" value="Dipeptide-binding Protein, Domain 3"/>
    <property type="match status" value="1"/>
</dbReference>
<dbReference type="SUPFAM" id="SSF53850">
    <property type="entry name" value="Periplasmic binding protein-like II"/>
    <property type="match status" value="1"/>
</dbReference>
<dbReference type="GO" id="GO:0042597">
    <property type="term" value="C:periplasmic space"/>
    <property type="evidence" value="ECO:0007669"/>
    <property type="project" value="UniProtKB-ARBA"/>
</dbReference>
<dbReference type="GO" id="GO:1904680">
    <property type="term" value="F:peptide transmembrane transporter activity"/>
    <property type="evidence" value="ECO:0007669"/>
    <property type="project" value="TreeGrafter"/>
</dbReference>
<dbReference type="GO" id="GO:0043190">
    <property type="term" value="C:ATP-binding cassette (ABC) transporter complex"/>
    <property type="evidence" value="ECO:0007669"/>
    <property type="project" value="InterPro"/>
</dbReference>
<dbReference type="Proteomes" id="UP000186785">
    <property type="component" value="Unassembled WGS sequence"/>
</dbReference>
<accession>A0A1Q5PKK4</accession>
<keyword evidence="7" id="KW-1185">Reference proteome</keyword>
<dbReference type="STRING" id="1921764.BSR28_08320"/>
<dbReference type="OrthoDB" id="5243526at2"/>
<dbReference type="CDD" id="cd00995">
    <property type="entry name" value="PBP2_NikA_DppA_OppA_like"/>
    <property type="match status" value="1"/>
</dbReference>
<feature type="domain" description="Solute-binding protein family 5" evidence="5">
    <location>
        <begin position="93"/>
        <end position="446"/>
    </location>
</feature>
<feature type="signal peptide" evidence="4">
    <location>
        <begin position="1"/>
        <end position="27"/>
    </location>
</feature>
<evidence type="ECO:0000256" key="1">
    <source>
        <dbReference type="ARBA" id="ARBA00004193"/>
    </source>
</evidence>
<keyword evidence="3 4" id="KW-0732">Signal</keyword>
<dbReference type="GO" id="GO:0015833">
    <property type="term" value="P:peptide transport"/>
    <property type="evidence" value="ECO:0007669"/>
    <property type="project" value="TreeGrafter"/>
</dbReference>
<organism evidence="6 7">
    <name type="scientific">Boudabousia liubingyangii</name>
    <dbReference type="NCBI Taxonomy" id="1921764"/>
    <lineage>
        <taxon>Bacteria</taxon>
        <taxon>Bacillati</taxon>
        <taxon>Actinomycetota</taxon>
        <taxon>Actinomycetes</taxon>
        <taxon>Actinomycetales</taxon>
        <taxon>Actinomycetaceae</taxon>
        <taxon>Boudabousia</taxon>
    </lineage>
</organism>
<dbReference type="PANTHER" id="PTHR30290:SF38">
    <property type="entry name" value="D,D-DIPEPTIDE-BINDING PERIPLASMIC PROTEIN DDPA-RELATED"/>
    <property type="match status" value="1"/>
</dbReference>
<dbReference type="PIRSF" id="PIRSF002741">
    <property type="entry name" value="MppA"/>
    <property type="match status" value="1"/>
</dbReference>
<comment type="subcellular location">
    <subcellularLocation>
        <location evidence="1">Cell membrane</location>
        <topology evidence="1">Lipid-anchor</topology>
    </subcellularLocation>
</comment>
<dbReference type="InterPro" id="IPR039424">
    <property type="entry name" value="SBP_5"/>
</dbReference>
<dbReference type="PROSITE" id="PS51257">
    <property type="entry name" value="PROKAR_LIPOPROTEIN"/>
    <property type="match status" value="1"/>
</dbReference>
<evidence type="ECO:0000256" key="3">
    <source>
        <dbReference type="ARBA" id="ARBA00022729"/>
    </source>
</evidence>
<dbReference type="PROSITE" id="PS01040">
    <property type="entry name" value="SBP_BACTERIAL_5"/>
    <property type="match status" value="1"/>
</dbReference>
<dbReference type="Pfam" id="PF00496">
    <property type="entry name" value="SBP_bac_5"/>
    <property type="match status" value="1"/>
</dbReference>
<comment type="caution">
    <text evidence="6">The sequence shown here is derived from an EMBL/GenBank/DDBJ whole genome shotgun (WGS) entry which is preliminary data.</text>
</comment>
<evidence type="ECO:0000313" key="6">
    <source>
        <dbReference type="EMBL" id="OKL47168.1"/>
    </source>
</evidence>
<name>A0A1Q5PKK4_9ACTO</name>
<dbReference type="EMBL" id="MQSV01000004">
    <property type="protein sequence ID" value="OKL47168.1"/>
    <property type="molecule type" value="Genomic_DNA"/>
</dbReference>
<dbReference type="InterPro" id="IPR000914">
    <property type="entry name" value="SBP_5_dom"/>
</dbReference>
<gene>
    <name evidence="6" type="ORF">BSR29_05960</name>
</gene>
<dbReference type="RefSeq" id="WP_073709401.1">
    <property type="nucleotide sequence ID" value="NZ_MQSU01000004.1"/>
</dbReference>
<evidence type="ECO:0000259" key="5">
    <source>
        <dbReference type="Pfam" id="PF00496"/>
    </source>
</evidence>
<dbReference type="AlphaFoldDB" id="A0A1Q5PKK4"/>
<proteinExistence type="inferred from homology"/>
<sequence length="533" mass="57896">MKSLSKHRWQYAVAATAACAMALTACSSGGGSTQSDSKGTASGESGGGVITAGVAYDMNSGFDPGTTSGALPLAANWHVFEGLMDRDPVTAEPYLALAKEEPKKVDDKTYEVTLRDGAKFSNGDPVTVDDVVFSFSRILDPEKKETGLYRAFLPFIEKVEKKDDTTVVIKLKYPYALLKERLPLVKIVPQKVVEAGEDAFKAKPTGSGPYMITEATPKSVVKFEKNPNYNGPKPAGASGMEWKVLGDDSARLTAMQSNTAMAIESVPAIAMQSGQLATGDTKAEAVDSFGLAFMMFNTKKAPFNDKRVRQAFFYAINYDELVKTGLMGLGNPATSYLQESHPDYQRAATVYNHDVEKAKALLKEAGQENLSLKLNITNHAFLKSVGPMVQQNLKEAGINVELQEADSAGTYKQVDSGDYSVLIAPGDPSVFGNDPDILLRWWYGKNIWSETRYGWADSPEFAKIQELLDQAAQTEDKAAAKANYKQVYDIIADNAVLYPLFHRKLPTAWNAAKLDGFKPVSTTGLSFMGVSVK</sequence>